<proteinExistence type="predicted"/>
<protein>
    <submittedName>
        <fullName evidence="1">Uncharacterized protein</fullName>
    </submittedName>
</protein>
<name>A0A9P7EP00_9AGAM</name>
<evidence type="ECO:0000313" key="2">
    <source>
        <dbReference type="Proteomes" id="UP000807769"/>
    </source>
</evidence>
<sequence length="84" mass="9522">MIYAMLHVNSSLSIERKSATPGIYIIVWVRGDNEIAIGLDKEDAEHMAHRTLLPDLKRCSFLGVRETRYAYTNAILLYSGYCDA</sequence>
<evidence type="ECO:0000313" key="1">
    <source>
        <dbReference type="EMBL" id="KAG1826117.1"/>
    </source>
</evidence>
<dbReference type="RefSeq" id="XP_041199370.1">
    <property type="nucleotide sequence ID" value="XM_041339234.1"/>
</dbReference>
<accession>A0A9P7EP00</accession>
<organism evidence="1 2">
    <name type="scientific">Suillus subaureus</name>
    <dbReference type="NCBI Taxonomy" id="48587"/>
    <lineage>
        <taxon>Eukaryota</taxon>
        <taxon>Fungi</taxon>
        <taxon>Dikarya</taxon>
        <taxon>Basidiomycota</taxon>
        <taxon>Agaricomycotina</taxon>
        <taxon>Agaricomycetes</taxon>
        <taxon>Agaricomycetidae</taxon>
        <taxon>Boletales</taxon>
        <taxon>Suillineae</taxon>
        <taxon>Suillaceae</taxon>
        <taxon>Suillus</taxon>
    </lineage>
</organism>
<reference evidence="1" key="1">
    <citation type="journal article" date="2020" name="New Phytol.">
        <title>Comparative genomics reveals dynamic genome evolution in host specialist ectomycorrhizal fungi.</title>
        <authorList>
            <person name="Lofgren L.A."/>
            <person name="Nguyen N.H."/>
            <person name="Vilgalys R."/>
            <person name="Ruytinx J."/>
            <person name="Liao H.L."/>
            <person name="Branco S."/>
            <person name="Kuo A."/>
            <person name="LaButti K."/>
            <person name="Lipzen A."/>
            <person name="Andreopoulos W."/>
            <person name="Pangilinan J."/>
            <person name="Riley R."/>
            <person name="Hundley H."/>
            <person name="Na H."/>
            <person name="Barry K."/>
            <person name="Grigoriev I.V."/>
            <person name="Stajich J.E."/>
            <person name="Kennedy P.G."/>
        </authorList>
    </citation>
    <scope>NUCLEOTIDE SEQUENCE</scope>
    <source>
        <strain evidence="1">MN1</strain>
    </source>
</reference>
<dbReference type="GeneID" id="64633250"/>
<dbReference type="EMBL" id="JABBWG010000002">
    <property type="protein sequence ID" value="KAG1826117.1"/>
    <property type="molecule type" value="Genomic_DNA"/>
</dbReference>
<dbReference type="Proteomes" id="UP000807769">
    <property type="component" value="Unassembled WGS sequence"/>
</dbReference>
<gene>
    <name evidence="1" type="ORF">BJ212DRAFT_1475455</name>
</gene>
<dbReference type="AlphaFoldDB" id="A0A9P7EP00"/>
<keyword evidence="2" id="KW-1185">Reference proteome</keyword>
<comment type="caution">
    <text evidence="1">The sequence shown here is derived from an EMBL/GenBank/DDBJ whole genome shotgun (WGS) entry which is preliminary data.</text>
</comment>